<accession>A0A0N9HMZ0</accession>
<organism evidence="1">
    <name type="scientific">Leucosporidium yakuticum</name>
    <dbReference type="NCBI Taxonomy" id="231218"/>
    <lineage>
        <taxon>Eukaryota</taxon>
        <taxon>Fungi</taxon>
        <taxon>Dikarya</taxon>
        <taxon>Basidiomycota</taxon>
        <taxon>Pucciniomycotina</taxon>
        <taxon>Microbotryomycetes</taxon>
        <taxon>Leucosporidiales</taxon>
        <taxon>Leucosporidium</taxon>
    </lineage>
</organism>
<keyword evidence="1" id="KW-0371">Homeobox</keyword>
<sequence>MASPMARIAADAQQLLSRLPQLLPSQLPLRRSPAQQPALRLPSYDLFGDLQQYALSSATVETLASIYKVGQRELQRSAQEQYFAACRKLAATDDGRDSDVVELYQQAALCRLTGDYDQAVLRLRERLLVEVQRAREQAASTSDAGRGNFSAEVVAVLEGA</sequence>
<keyword evidence="1" id="KW-0238">DNA-binding</keyword>
<dbReference type="EMBL" id="KR229945">
    <property type="protein sequence ID" value="ALG04382.1"/>
    <property type="molecule type" value="Genomic_DNA"/>
</dbReference>
<proteinExistence type="predicted"/>
<reference evidence="1" key="1">
    <citation type="submission" date="2015-04" db="EMBL/GenBank/DDBJ databases">
        <title>Genomic Architecture Underlying Sex-Determination in the yeast Leucosporidium scottii: New Insights into the Evolution of Mating Systems in basidiomycetes.</title>
        <authorList>
            <person name="Maia T.M."/>
            <person name="Lopes S."/>
            <person name="Almeida J.M.G.C.F."/>
            <person name="Rosa L.H."/>
            <person name="Sampaio J.P."/>
            <person name="Goncalves P."/>
            <person name="Coelho M.A."/>
        </authorList>
    </citation>
    <scope>NUCLEOTIDE SEQUENCE</scope>
    <source>
        <strain evidence="1">CBS 8621</strain>
    </source>
</reference>
<name>A0A0N9HMZ0_9BASI</name>
<dbReference type="AlphaFoldDB" id="A0A0N9HMZ0"/>
<feature type="non-terminal residue" evidence="1">
    <location>
        <position position="160"/>
    </location>
</feature>
<gene>
    <name evidence="1" type="primary">HD2</name>
</gene>
<protein>
    <submittedName>
        <fullName evidence="1">Homeodomain transcription factor HD2</fullName>
    </submittedName>
</protein>
<evidence type="ECO:0000313" key="1">
    <source>
        <dbReference type="EMBL" id="ALG04382.1"/>
    </source>
</evidence>
<dbReference type="GO" id="GO:0003677">
    <property type="term" value="F:DNA binding"/>
    <property type="evidence" value="ECO:0007669"/>
    <property type="project" value="UniProtKB-KW"/>
</dbReference>